<evidence type="ECO:0000256" key="13">
    <source>
        <dbReference type="RuleBase" id="RU003762"/>
    </source>
</evidence>
<dbReference type="GO" id="GO:0098609">
    <property type="term" value="P:cell-cell adhesion"/>
    <property type="evidence" value="ECO:0007669"/>
    <property type="project" value="TreeGrafter"/>
</dbReference>
<dbReference type="AlphaFoldDB" id="A0A8C4M9W4"/>
<dbReference type="GO" id="GO:0007229">
    <property type="term" value="P:integrin-mediated signaling pathway"/>
    <property type="evidence" value="ECO:0007669"/>
    <property type="project" value="UniProtKB-KW"/>
</dbReference>
<gene>
    <name evidence="15" type="primary">ITGAE</name>
</gene>
<name>A0A8C4M9W4_EQUAS</name>
<feature type="repeat" description="FG-GAP" evidence="12">
    <location>
        <begin position="54"/>
        <end position="118"/>
    </location>
</feature>
<dbReference type="SMART" id="SM00191">
    <property type="entry name" value="Int_alpha"/>
    <property type="match status" value="3"/>
</dbReference>
<keyword evidence="5" id="KW-0677">Repeat</keyword>
<keyword evidence="4" id="KW-0732">Signal</keyword>
<evidence type="ECO:0000256" key="5">
    <source>
        <dbReference type="ARBA" id="ARBA00022737"/>
    </source>
</evidence>
<keyword evidence="9 13" id="KW-0472">Membrane</keyword>
<dbReference type="InterPro" id="IPR028994">
    <property type="entry name" value="Integrin_alpha_N"/>
</dbReference>
<feature type="repeat" description="FG-GAP" evidence="12">
    <location>
        <begin position="122"/>
        <end position="182"/>
    </location>
</feature>
<comment type="similarity">
    <text evidence="2 13">Belongs to the integrin alpha chain family.</text>
</comment>
<dbReference type="InterPro" id="IPR000413">
    <property type="entry name" value="Integrin_alpha"/>
</dbReference>
<keyword evidence="8 13" id="KW-0401">Integrin</keyword>
<keyword evidence="7 13" id="KW-1133">Transmembrane helix</keyword>
<evidence type="ECO:0000256" key="1">
    <source>
        <dbReference type="ARBA" id="ARBA00004479"/>
    </source>
</evidence>
<comment type="subcellular location">
    <subcellularLocation>
        <location evidence="1 13">Membrane</location>
        <topology evidence="1 13">Single-pass type I membrane protein</topology>
    </subcellularLocation>
</comment>
<feature type="transmembrane region" description="Helical" evidence="13">
    <location>
        <begin position="627"/>
        <end position="652"/>
    </location>
</feature>
<dbReference type="Gene3D" id="2.130.10.130">
    <property type="entry name" value="Integrin alpha, N-terminal"/>
    <property type="match status" value="1"/>
</dbReference>
<dbReference type="PRINTS" id="PR01185">
    <property type="entry name" value="INTEGRINA"/>
</dbReference>
<keyword evidence="6 13" id="KW-0130">Cell adhesion</keyword>
<dbReference type="SUPFAM" id="SSF69179">
    <property type="entry name" value="Integrin domains"/>
    <property type="match status" value="2"/>
</dbReference>
<accession>A0A8C4M9W4</accession>
<dbReference type="InterPro" id="IPR013519">
    <property type="entry name" value="Int_alpha_beta-p"/>
</dbReference>
<protein>
    <submittedName>
        <fullName evidence="15">Integrin subunit alpha E</fullName>
    </submittedName>
</protein>
<evidence type="ECO:0000256" key="11">
    <source>
        <dbReference type="ARBA" id="ARBA00023180"/>
    </source>
</evidence>
<dbReference type="Gene3D" id="2.60.40.1460">
    <property type="entry name" value="Integrin domains. Chain A, domain 2"/>
    <property type="match status" value="1"/>
</dbReference>
<evidence type="ECO:0000313" key="15">
    <source>
        <dbReference type="Ensembl" id="ENSEASP00005019490.1"/>
    </source>
</evidence>
<dbReference type="Ensembl" id="ENSEAST00005021144.1">
    <property type="protein sequence ID" value="ENSEASP00005019490.1"/>
    <property type="gene ID" value="ENSEASG00005013344.1"/>
</dbReference>
<dbReference type="GO" id="GO:0033627">
    <property type="term" value="P:cell adhesion mediated by integrin"/>
    <property type="evidence" value="ECO:0007669"/>
    <property type="project" value="TreeGrafter"/>
</dbReference>
<dbReference type="Pfam" id="PF01839">
    <property type="entry name" value="FG-GAP"/>
    <property type="match status" value="2"/>
</dbReference>
<evidence type="ECO:0000256" key="3">
    <source>
        <dbReference type="ARBA" id="ARBA00022692"/>
    </source>
</evidence>
<keyword evidence="11" id="KW-0325">Glycoprotein</keyword>
<dbReference type="Gene3D" id="1.20.5.930">
    <property type="entry name" value="Bicelle-embedded integrin alpha(iib) transmembrane segment"/>
    <property type="match status" value="1"/>
</dbReference>
<feature type="domain" description="Integrin alpha second immunoglobulin-like" evidence="14">
    <location>
        <begin position="314"/>
        <end position="421"/>
    </location>
</feature>
<evidence type="ECO:0000256" key="6">
    <source>
        <dbReference type="ARBA" id="ARBA00022889"/>
    </source>
</evidence>
<keyword evidence="10 13" id="KW-0675">Receptor</keyword>
<dbReference type="GO" id="GO:0009897">
    <property type="term" value="C:external side of plasma membrane"/>
    <property type="evidence" value="ECO:0007669"/>
    <property type="project" value="TreeGrafter"/>
</dbReference>
<dbReference type="GO" id="GO:0008305">
    <property type="term" value="C:integrin complex"/>
    <property type="evidence" value="ECO:0007669"/>
    <property type="project" value="InterPro"/>
</dbReference>
<evidence type="ECO:0000256" key="4">
    <source>
        <dbReference type="ARBA" id="ARBA00022729"/>
    </source>
</evidence>
<dbReference type="InterPro" id="IPR018184">
    <property type="entry name" value="Integrin_alpha_C_CS"/>
</dbReference>
<dbReference type="GO" id="GO:0005178">
    <property type="term" value="F:integrin binding"/>
    <property type="evidence" value="ECO:0007669"/>
    <property type="project" value="TreeGrafter"/>
</dbReference>
<reference evidence="15" key="1">
    <citation type="submission" date="2023-03" db="UniProtKB">
        <authorList>
            <consortium name="Ensembl"/>
        </authorList>
    </citation>
    <scope>IDENTIFICATION</scope>
</reference>
<dbReference type="Pfam" id="PF20805">
    <property type="entry name" value="Integrin_A_Ig_2"/>
    <property type="match status" value="1"/>
</dbReference>
<dbReference type="InterPro" id="IPR032695">
    <property type="entry name" value="Integrin_dom_sf"/>
</dbReference>
<dbReference type="PROSITE" id="PS00242">
    <property type="entry name" value="INTEGRIN_ALPHA"/>
    <property type="match status" value="1"/>
</dbReference>
<sequence length="684" mass="75631">MGSYFGSELCPVDINMDGTTDFLLVAAPFYHVHGEEGRVYVYRLNEQDGSFSLACMLSGYSGFTEARFGFAMATVGDINQDELTDVAIGAPLEGLGSDGGTSFGSVYIYNGHRDGLSTSPSQRIRASAVAAGLHYFGMSMAGGLDFSGDGLADITVGALGRAAVFRSRPVVRLKVSMTFTPEALPIGFNSSVNVCLCFEISSVTTAAESGLRESSLNFTLDVDVVKQRKRLQCPDRRTCQSYLRKWNSESRLCEPLLLIPTEGELCEEDCFSNISVKVSYQLQTPEGRRDHPHPVLDLYTEPSAIFQLPYEKACRNKLFCIAELQLAITTSQQELVVGLTEELTMNISLINSGEDSYMTSMALNYPRNLHFKRIQKPPSPNIQCDDPRPAASVLVMNCRIGQPVLKRASANFSVVWQLEENAFPNRTANITVTQVQAVALEEICLTHLLNCRPSVMYMNTSRGLSDHKEFLFNIHGENRFGAKFQLQICVPIKLQGIQLVRVKNVTKTQPVDLKLVVTFTFNDAHLQPTGGDSAYTVCSQSQQGACGSDPVQSVEEWHSVSCAITSDKENVTVAAELFLSQSEQLLRDVTELQILGELSFDKSLYEGLSAENHRTKITVIFLKDEEYYSLPVVIGSSVGGLLVLIVIIVVLFKCGFFKRKYQQLNLDSIRKAQLESENLRTEER</sequence>
<evidence type="ECO:0000256" key="10">
    <source>
        <dbReference type="ARBA" id="ARBA00023170"/>
    </source>
</evidence>
<evidence type="ECO:0000256" key="12">
    <source>
        <dbReference type="PROSITE-ProRule" id="PRU00803"/>
    </source>
</evidence>
<evidence type="ECO:0000256" key="8">
    <source>
        <dbReference type="ARBA" id="ARBA00023037"/>
    </source>
</evidence>
<evidence type="ECO:0000256" key="7">
    <source>
        <dbReference type="ARBA" id="ARBA00022989"/>
    </source>
</evidence>
<organism evidence="15">
    <name type="scientific">Equus asinus asinus</name>
    <dbReference type="NCBI Taxonomy" id="83772"/>
    <lineage>
        <taxon>Eukaryota</taxon>
        <taxon>Metazoa</taxon>
        <taxon>Chordata</taxon>
        <taxon>Craniata</taxon>
        <taxon>Vertebrata</taxon>
        <taxon>Euteleostomi</taxon>
        <taxon>Mammalia</taxon>
        <taxon>Eutheria</taxon>
        <taxon>Laurasiatheria</taxon>
        <taxon>Perissodactyla</taxon>
        <taxon>Equidae</taxon>
        <taxon>Equus</taxon>
    </lineage>
</organism>
<feature type="repeat" description="FG-GAP" evidence="12">
    <location>
        <begin position="1"/>
        <end position="51"/>
    </location>
</feature>
<dbReference type="PROSITE" id="PS51470">
    <property type="entry name" value="FG_GAP"/>
    <property type="match status" value="3"/>
</dbReference>
<proteinExistence type="inferred from homology"/>
<dbReference type="PANTHER" id="PTHR23220:SF79">
    <property type="entry name" value="INTEGRIN ALPHA-E"/>
    <property type="match status" value="1"/>
</dbReference>
<dbReference type="Gene3D" id="2.60.40.1510">
    <property type="entry name" value="ntegrin, alpha v. Chain A, domain 3"/>
    <property type="match status" value="1"/>
</dbReference>
<dbReference type="InterPro" id="IPR048285">
    <property type="entry name" value="Integrin_alpha_Ig-like_2"/>
</dbReference>
<dbReference type="SUPFAM" id="SSF69318">
    <property type="entry name" value="Integrin alpha N-terminal domain"/>
    <property type="match status" value="1"/>
</dbReference>
<keyword evidence="3 13" id="KW-0812">Transmembrane</keyword>
<evidence type="ECO:0000256" key="2">
    <source>
        <dbReference type="ARBA" id="ARBA00008054"/>
    </source>
</evidence>
<dbReference type="GO" id="GO:0007160">
    <property type="term" value="P:cell-matrix adhesion"/>
    <property type="evidence" value="ECO:0007669"/>
    <property type="project" value="TreeGrafter"/>
</dbReference>
<dbReference type="InterPro" id="IPR013517">
    <property type="entry name" value="FG-GAP"/>
</dbReference>
<evidence type="ECO:0000259" key="14">
    <source>
        <dbReference type="Pfam" id="PF20805"/>
    </source>
</evidence>
<dbReference type="PANTHER" id="PTHR23220">
    <property type="entry name" value="INTEGRIN ALPHA"/>
    <property type="match status" value="1"/>
</dbReference>
<evidence type="ECO:0000256" key="9">
    <source>
        <dbReference type="ARBA" id="ARBA00023136"/>
    </source>
</evidence>